<feature type="domain" description="Polysaccharide pyruvyl transferase" evidence="1">
    <location>
        <begin position="47"/>
        <end position="297"/>
    </location>
</feature>
<protein>
    <submittedName>
        <fullName evidence="2">Pyruvyl transferase EpsO</fullName>
    </submittedName>
</protein>
<dbReference type="Proteomes" id="UP000190989">
    <property type="component" value="Unassembled WGS sequence"/>
</dbReference>
<keyword evidence="2" id="KW-0808">Transferase</keyword>
<reference evidence="3" key="1">
    <citation type="submission" date="2017-02" db="EMBL/GenBank/DDBJ databases">
        <authorList>
            <person name="Varghese N."/>
            <person name="Submissions S."/>
        </authorList>
    </citation>
    <scope>NUCLEOTIDE SEQUENCE [LARGE SCALE GENOMIC DNA]</scope>
    <source>
        <strain evidence="3">SM117</strain>
    </source>
</reference>
<dbReference type="RefSeq" id="WP_054945572.1">
    <property type="nucleotide sequence ID" value="NZ_FVZE01000005.1"/>
</dbReference>
<accession>A0A1U6IBM0</accession>
<organism evidence="2 3">
    <name type="scientific">Novosphingobium mathurense</name>
    <dbReference type="NCBI Taxonomy" id="428990"/>
    <lineage>
        <taxon>Bacteria</taxon>
        <taxon>Pseudomonadati</taxon>
        <taxon>Pseudomonadota</taxon>
        <taxon>Alphaproteobacteria</taxon>
        <taxon>Sphingomonadales</taxon>
        <taxon>Sphingomonadaceae</taxon>
        <taxon>Novosphingobium</taxon>
    </lineage>
</organism>
<dbReference type="STRING" id="428990.SAMN06295987_105146"/>
<proteinExistence type="predicted"/>
<dbReference type="EMBL" id="FVZE01000005">
    <property type="protein sequence ID" value="SLK05393.1"/>
    <property type="molecule type" value="Genomic_DNA"/>
</dbReference>
<keyword evidence="3" id="KW-1185">Reference proteome</keyword>
<name>A0A1U6IBM0_9SPHN</name>
<dbReference type="AlphaFoldDB" id="A0A1U6IBM0"/>
<evidence type="ECO:0000313" key="2">
    <source>
        <dbReference type="EMBL" id="SLK05393.1"/>
    </source>
</evidence>
<evidence type="ECO:0000313" key="3">
    <source>
        <dbReference type="Proteomes" id="UP000190989"/>
    </source>
</evidence>
<gene>
    <name evidence="2" type="ORF">SAMN06295987_105146</name>
</gene>
<evidence type="ECO:0000259" key="1">
    <source>
        <dbReference type="Pfam" id="PF04230"/>
    </source>
</evidence>
<sequence>MNEFSRMQQRLSAHALIRALGAELDDVFSQTIPAGALALVDFPDHSNVGDSAIWLGEMAWLHARNRTPAYTAALNNLHVDDLRQTCPEGPILIHGGGNFGTSWMKHEELRLHLLESFPGRPIVQLPQSIHYNDEAAAAKMARAIEAHGAFTLLTRDAASFEFARRQFDCDVRLAPDSALMMGPQRRRASQEPILALLRTDHERTADPSPVPAGVEQVDWLHEDGREKLQLRARAKLARLLGRGEQDKRLRRYQTLAERRVQRGLAMLSRGRVVVTDRLHAHILSVLLDIPHVALDNNYGKVSGFARQWTGVYEGYRSATTRAEAFEIACAELGAS</sequence>
<dbReference type="GO" id="GO:0016740">
    <property type="term" value="F:transferase activity"/>
    <property type="evidence" value="ECO:0007669"/>
    <property type="project" value="UniProtKB-KW"/>
</dbReference>
<dbReference type="Pfam" id="PF04230">
    <property type="entry name" value="PS_pyruv_trans"/>
    <property type="match status" value="1"/>
</dbReference>
<dbReference type="InterPro" id="IPR007345">
    <property type="entry name" value="Polysacch_pyruvyl_Trfase"/>
</dbReference>